<name>A0A099F0K0_PARVE</name>
<dbReference type="OrthoDB" id="5918880at2"/>
<dbReference type="InterPro" id="IPR018912">
    <property type="entry name" value="DUF2478"/>
</dbReference>
<evidence type="ECO:0000313" key="4">
    <source>
        <dbReference type="Proteomes" id="UP000256941"/>
    </source>
</evidence>
<reference evidence="3 4" key="1">
    <citation type="submission" date="2018-08" db="EMBL/GenBank/DDBJ databases">
        <title>Genomic Encyclopedia of Archaeal and Bacterial Type Strains, Phase II (KMG-II): from individual species to whole genera.</title>
        <authorList>
            <person name="Goeker M."/>
        </authorList>
    </citation>
    <scope>NUCLEOTIDE SEQUENCE [LARGE SCALE GENOMIC DNA]</scope>
    <source>
        <strain evidence="1 4">DSM 17099</strain>
        <strain evidence="2 3">DSM 582</strain>
    </source>
</reference>
<dbReference type="EMBL" id="QTUJ01000004">
    <property type="protein sequence ID" value="REF67596.1"/>
    <property type="molecule type" value="Genomic_DNA"/>
</dbReference>
<proteinExistence type="predicted"/>
<dbReference type="AlphaFoldDB" id="A0A099F0K0"/>
<accession>A0A3D9XAK3</accession>
<keyword evidence="3" id="KW-1185">Reference proteome</keyword>
<dbReference type="Pfam" id="PF10649">
    <property type="entry name" value="DUF2478"/>
    <property type="match status" value="1"/>
</dbReference>
<evidence type="ECO:0000313" key="1">
    <source>
        <dbReference type="EMBL" id="REF67596.1"/>
    </source>
</evidence>
<protein>
    <submittedName>
        <fullName evidence="1">Uncharacterized protein DUF2478</fullName>
    </submittedName>
</protein>
<gene>
    <name evidence="2" type="ORF">ATH84_1001380</name>
    <name evidence="1" type="ORF">BDD41_4626</name>
</gene>
<evidence type="ECO:0000313" key="2">
    <source>
        <dbReference type="EMBL" id="REG57329.1"/>
    </source>
</evidence>
<evidence type="ECO:0000313" key="3">
    <source>
        <dbReference type="Proteomes" id="UP000256794"/>
    </source>
</evidence>
<dbReference type="EMBL" id="QUMX01000001">
    <property type="protein sequence ID" value="REG57329.1"/>
    <property type="molecule type" value="Genomic_DNA"/>
</dbReference>
<dbReference type="RefSeq" id="WP_036760312.1">
    <property type="nucleotide sequence ID" value="NZ_CP035284.1"/>
</dbReference>
<sequence>MLGFVTIQDQTPGAGDRLLTATAERLAAAGMRLAGAVQINTEISPGCDCDMDLRILGDDGPLVRITQSLGMGSQACRLDSGALAQAVARTESVLDRGAELMIVNKFGKQECFGRGFRDTIARALAAGIPVLVHVPDEQLPGFRDFAGDLAEELRPDQIDDWCRARLADSAA</sequence>
<comment type="caution">
    <text evidence="1">The sequence shown here is derived from an EMBL/GenBank/DDBJ whole genome shotgun (WGS) entry which is preliminary data.</text>
</comment>
<organism evidence="1 4">
    <name type="scientific">Paracoccus versutus</name>
    <name type="common">Thiobacillus versutus</name>
    <dbReference type="NCBI Taxonomy" id="34007"/>
    <lineage>
        <taxon>Bacteria</taxon>
        <taxon>Pseudomonadati</taxon>
        <taxon>Pseudomonadota</taxon>
        <taxon>Alphaproteobacteria</taxon>
        <taxon>Rhodobacterales</taxon>
        <taxon>Paracoccaceae</taxon>
        <taxon>Paracoccus</taxon>
    </lineage>
</organism>
<dbReference type="Proteomes" id="UP000256941">
    <property type="component" value="Unassembled WGS sequence"/>
</dbReference>
<dbReference type="Proteomes" id="UP000256794">
    <property type="component" value="Unassembled WGS sequence"/>
</dbReference>
<accession>A0A099F0K0</accession>
<dbReference type="eggNOG" id="COG1618">
    <property type="taxonomic scope" value="Bacteria"/>
</dbReference>